<dbReference type="EMBL" id="LXQA010105900">
    <property type="protein sequence ID" value="MCI17546.1"/>
    <property type="molecule type" value="Genomic_DNA"/>
</dbReference>
<feature type="non-terminal residue" evidence="2">
    <location>
        <position position="109"/>
    </location>
</feature>
<evidence type="ECO:0000313" key="3">
    <source>
        <dbReference type="Proteomes" id="UP000265520"/>
    </source>
</evidence>
<feature type="compositionally biased region" description="Basic residues" evidence="1">
    <location>
        <begin position="29"/>
        <end position="38"/>
    </location>
</feature>
<name>A0A392Q1V2_9FABA</name>
<dbReference type="AlphaFoldDB" id="A0A392Q1V2"/>
<comment type="caution">
    <text evidence="2">The sequence shown here is derived from an EMBL/GenBank/DDBJ whole genome shotgun (WGS) entry which is preliminary data.</text>
</comment>
<dbReference type="PANTHER" id="PTHR33499:SF43">
    <property type="entry name" value="TRANSPOSASE, PTTA_EN_SPM, PLANT"/>
    <property type="match status" value="1"/>
</dbReference>
<sequence>MQRGRGRPGGSMNQKLKNHPQSADDIRVRPKKNVRGRTRGLILEMKRKQSPDGKLDVVIHPTRMVAVGPGRNDFITDLSIILRKNARFNVNKWSRVPQSTRDTIVEKVL</sequence>
<accession>A0A392Q1V2</accession>
<evidence type="ECO:0000313" key="2">
    <source>
        <dbReference type="EMBL" id="MCI17546.1"/>
    </source>
</evidence>
<organism evidence="2 3">
    <name type="scientific">Trifolium medium</name>
    <dbReference type="NCBI Taxonomy" id="97028"/>
    <lineage>
        <taxon>Eukaryota</taxon>
        <taxon>Viridiplantae</taxon>
        <taxon>Streptophyta</taxon>
        <taxon>Embryophyta</taxon>
        <taxon>Tracheophyta</taxon>
        <taxon>Spermatophyta</taxon>
        <taxon>Magnoliopsida</taxon>
        <taxon>eudicotyledons</taxon>
        <taxon>Gunneridae</taxon>
        <taxon>Pentapetalae</taxon>
        <taxon>rosids</taxon>
        <taxon>fabids</taxon>
        <taxon>Fabales</taxon>
        <taxon>Fabaceae</taxon>
        <taxon>Papilionoideae</taxon>
        <taxon>50 kb inversion clade</taxon>
        <taxon>NPAAA clade</taxon>
        <taxon>Hologalegina</taxon>
        <taxon>IRL clade</taxon>
        <taxon>Trifolieae</taxon>
        <taxon>Trifolium</taxon>
    </lineage>
</organism>
<dbReference type="Proteomes" id="UP000265520">
    <property type="component" value="Unassembled WGS sequence"/>
</dbReference>
<reference evidence="2 3" key="1">
    <citation type="journal article" date="2018" name="Front. Plant Sci.">
        <title>Red Clover (Trifolium pratense) and Zigzag Clover (T. medium) - A Picture of Genomic Similarities and Differences.</title>
        <authorList>
            <person name="Dluhosova J."/>
            <person name="Istvanek J."/>
            <person name="Nedelnik J."/>
            <person name="Repkova J."/>
        </authorList>
    </citation>
    <scope>NUCLEOTIDE SEQUENCE [LARGE SCALE GENOMIC DNA]</scope>
    <source>
        <strain evidence="3">cv. 10/8</strain>
        <tissue evidence="2">Leaf</tissue>
    </source>
</reference>
<protein>
    <submittedName>
        <fullName evidence="2">Uncharacterized protein</fullName>
    </submittedName>
</protein>
<evidence type="ECO:0000256" key="1">
    <source>
        <dbReference type="SAM" id="MobiDB-lite"/>
    </source>
</evidence>
<proteinExistence type="predicted"/>
<feature type="compositionally biased region" description="Polar residues" evidence="1">
    <location>
        <begin position="11"/>
        <end position="21"/>
    </location>
</feature>
<dbReference type="PANTHER" id="PTHR33499">
    <property type="entry name" value="OS12G0282400 PROTEIN-RELATED"/>
    <property type="match status" value="1"/>
</dbReference>
<feature type="region of interest" description="Disordered" evidence="1">
    <location>
        <begin position="1"/>
        <end position="39"/>
    </location>
</feature>
<keyword evidence="3" id="KW-1185">Reference proteome</keyword>